<feature type="coiled-coil region" evidence="1">
    <location>
        <begin position="179"/>
        <end position="259"/>
    </location>
</feature>
<dbReference type="EnsemblMetazoa" id="SMAR006782-RA">
    <property type="protein sequence ID" value="SMAR006782-PA"/>
    <property type="gene ID" value="SMAR006782"/>
</dbReference>
<dbReference type="GO" id="GO:0043122">
    <property type="term" value="P:regulation of canonical NF-kappaB signal transduction"/>
    <property type="evidence" value="ECO:0007669"/>
    <property type="project" value="TreeGrafter"/>
</dbReference>
<dbReference type="InterPro" id="IPR002083">
    <property type="entry name" value="MATH/TRAF_dom"/>
</dbReference>
<dbReference type="Proteomes" id="UP000014500">
    <property type="component" value="Unassembled WGS sequence"/>
</dbReference>
<dbReference type="STRING" id="126957.T1IZU6"/>
<reference evidence="3" key="2">
    <citation type="submission" date="2015-02" db="UniProtKB">
        <authorList>
            <consortium name="EnsemblMetazoa"/>
        </authorList>
    </citation>
    <scope>IDENTIFICATION</scope>
</reference>
<evidence type="ECO:0000256" key="1">
    <source>
        <dbReference type="SAM" id="Coils"/>
    </source>
</evidence>
<reference evidence="4" key="1">
    <citation type="submission" date="2011-05" db="EMBL/GenBank/DDBJ databases">
        <authorList>
            <person name="Richards S.R."/>
            <person name="Qu J."/>
            <person name="Jiang H."/>
            <person name="Jhangiani S.N."/>
            <person name="Agravi P."/>
            <person name="Goodspeed R."/>
            <person name="Gross S."/>
            <person name="Mandapat C."/>
            <person name="Jackson L."/>
            <person name="Mathew T."/>
            <person name="Pu L."/>
            <person name="Thornton R."/>
            <person name="Saada N."/>
            <person name="Wilczek-Boney K.B."/>
            <person name="Lee S."/>
            <person name="Kovar C."/>
            <person name="Wu Y."/>
            <person name="Scherer S.E."/>
            <person name="Worley K.C."/>
            <person name="Muzny D.M."/>
            <person name="Gibbs R."/>
        </authorList>
    </citation>
    <scope>NUCLEOTIDE SEQUENCE</scope>
    <source>
        <strain evidence="4">Brora</strain>
    </source>
</reference>
<name>T1IZU6_STRMM</name>
<dbReference type="PANTHER" id="PTHR10131">
    <property type="entry name" value="TNF RECEPTOR ASSOCIATED FACTOR"/>
    <property type="match status" value="1"/>
</dbReference>
<sequence>MNSDIFSCFKCGFKCVFLKKQLCGHIYCQRCGTKTDLSGQPIDRPKFEKPSTEPSSKLCSYCNSLVDADTIKSHMDTCEMYPIICKLCNGTFIRRSMDIHKQECARQLNGELNWKSKDTMLQASNASMLASSFREFLSLTEFKLSEIAERNKSVRIESAGEEVNLHHNNECCIKMKGIQEKLEETIEKQKKEINLCKQQMFDLEVKYNNEIGKLMALNIKLKVNYDSMKDKFDQQLKDIRNLEKNLEFQAETLTKQQSDQSDKLEKYVKMLTTVITANNVLSKAVDELDIGWRKELALNLSSFQYIWKIEKFTQLEDNAKSGTCPIISSQPFCSSEFGYKLRLQLCPNGDGIGAGTHLSLFLQVLKGPNDAILKWPMEFSADFSVLDQSDNRDHFSAEFKPDLTEYKPCYVKPITEENTACGFPTFISLDKIRSVYLVDDILFLRVDFKIAS</sequence>
<dbReference type="AlphaFoldDB" id="T1IZU6"/>
<feature type="domain" description="MATH" evidence="2">
    <location>
        <begin position="302"/>
        <end position="448"/>
    </location>
</feature>
<evidence type="ECO:0000259" key="2">
    <source>
        <dbReference type="PROSITE" id="PS50144"/>
    </source>
</evidence>
<dbReference type="SUPFAM" id="SSF49599">
    <property type="entry name" value="TRAF domain-like"/>
    <property type="match status" value="1"/>
</dbReference>
<dbReference type="Pfam" id="PF22486">
    <property type="entry name" value="MATH_2"/>
    <property type="match status" value="1"/>
</dbReference>
<dbReference type="HOGENOM" id="CLU_037167_1_1_1"/>
<accession>T1IZU6</accession>
<keyword evidence="4" id="KW-1185">Reference proteome</keyword>
<dbReference type="Gene3D" id="2.60.210.10">
    <property type="entry name" value="Apoptosis, Tumor Necrosis Factor Receptor Associated Protein 2, Chain A"/>
    <property type="match status" value="1"/>
</dbReference>
<dbReference type="eggNOG" id="KOG0297">
    <property type="taxonomic scope" value="Eukaryota"/>
</dbReference>
<dbReference type="OMA" id="SMENEMR"/>
<dbReference type="InterPro" id="IPR013083">
    <property type="entry name" value="Znf_RING/FYVE/PHD"/>
</dbReference>
<evidence type="ECO:0000313" key="3">
    <source>
        <dbReference type="EnsemblMetazoa" id="SMAR006782-PA"/>
    </source>
</evidence>
<proteinExistence type="predicted"/>
<dbReference type="PROSITE" id="PS50144">
    <property type="entry name" value="MATH"/>
    <property type="match status" value="1"/>
</dbReference>
<dbReference type="SMART" id="SM00061">
    <property type="entry name" value="MATH"/>
    <property type="match status" value="1"/>
</dbReference>
<evidence type="ECO:0000313" key="4">
    <source>
        <dbReference type="Proteomes" id="UP000014500"/>
    </source>
</evidence>
<dbReference type="PANTHER" id="PTHR10131:SF94">
    <property type="entry name" value="TNF RECEPTOR-ASSOCIATED FACTOR 4"/>
    <property type="match status" value="1"/>
</dbReference>
<organism evidence="3 4">
    <name type="scientific">Strigamia maritima</name>
    <name type="common">European centipede</name>
    <name type="synonym">Geophilus maritimus</name>
    <dbReference type="NCBI Taxonomy" id="126957"/>
    <lineage>
        <taxon>Eukaryota</taxon>
        <taxon>Metazoa</taxon>
        <taxon>Ecdysozoa</taxon>
        <taxon>Arthropoda</taxon>
        <taxon>Myriapoda</taxon>
        <taxon>Chilopoda</taxon>
        <taxon>Pleurostigmophora</taxon>
        <taxon>Geophilomorpha</taxon>
        <taxon>Linotaeniidae</taxon>
        <taxon>Strigamia</taxon>
    </lineage>
</organism>
<keyword evidence="1" id="KW-0175">Coiled coil</keyword>
<protein>
    <recommendedName>
        <fullName evidence="2">MATH domain-containing protein</fullName>
    </recommendedName>
</protein>
<dbReference type="InterPro" id="IPR008974">
    <property type="entry name" value="TRAF-like"/>
</dbReference>
<dbReference type="PhylomeDB" id="T1IZU6"/>
<dbReference type="Gene3D" id="3.30.40.10">
    <property type="entry name" value="Zinc/RING finger domain, C3HC4 (zinc finger)"/>
    <property type="match status" value="1"/>
</dbReference>
<dbReference type="EMBL" id="JH431724">
    <property type="status" value="NOT_ANNOTATED_CDS"/>
    <property type="molecule type" value="Genomic_DNA"/>
</dbReference>